<keyword evidence="4" id="KW-0732">Signal</keyword>
<comment type="caution">
    <text evidence="5">The sequence shown here is derived from an EMBL/GenBank/DDBJ whole genome shotgun (WGS) entry which is preliminary data.</text>
</comment>
<dbReference type="PRINTS" id="PR01217">
    <property type="entry name" value="PRICHEXTENSN"/>
</dbReference>
<organism evidence="5 6">
    <name type="scientific">Hibiscus syriacus</name>
    <name type="common">Rose of Sharon</name>
    <dbReference type="NCBI Taxonomy" id="106335"/>
    <lineage>
        <taxon>Eukaryota</taxon>
        <taxon>Viridiplantae</taxon>
        <taxon>Streptophyta</taxon>
        <taxon>Embryophyta</taxon>
        <taxon>Tracheophyta</taxon>
        <taxon>Spermatophyta</taxon>
        <taxon>Magnoliopsida</taxon>
        <taxon>eudicotyledons</taxon>
        <taxon>Gunneridae</taxon>
        <taxon>Pentapetalae</taxon>
        <taxon>rosids</taxon>
        <taxon>malvids</taxon>
        <taxon>Malvales</taxon>
        <taxon>Malvaceae</taxon>
        <taxon>Malvoideae</taxon>
        <taxon>Hibiscus</taxon>
    </lineage>
</organism>
<dbReference type="PANTHER" id="PTHR23201:SF53">
    <property type="entry name" value="GIBBERELLIN-REGULATED PROTEIN 14"/>
    <property type="match status" value="1"/>
</dbReference>
<dbReference type="EMBL" id="VEPZ02001445">
    <property type="protein sequence ID" value="KAE8672429.1"/>
    <property type="molecule type" value="Genomic_DNA"/>
</dbReference>
<dbReference type="PANTHER" id="PTHR23201">
    <property type="entry name" value="EXTENSIN, PROLINE-RICH PROTEIN"/>
    <property type="match status" value="1"/>
</dbReference>
<name>A0A6A2YBW6_HIBSY</name>
<dbReference type="AlphaFoldDB" id="A0A6A2YBW6"/>
<accession>A0A6A2YBW6</accession>
<evidence type="ECO:0000256" key="3">
    <source>
        <dbReference type="SAM" id="MobiDB-lite"/>
    </source>
</evidence>
<comment type="similarity">
    <text evidence="1">Belongs to the GASA family.</text>
</comment>
<dbReference type="OrthoDB" id="1850441at2759"/>
<dbReference type="InterPro" id="IPR003854">
    <property type="entry name" value="GASA"/>
</dbReference>
<sequence length="157" mass="17098">MASKAQLFLLVTLLLLATQVSTNESEEKIEMKYVKVPEPAAPIPVKPPSPTPPAPAPPVKAPTPPYKPTTPAPPTTTPPPPYKPPSPPLPPVKTRKDCIPLCGERCKLHSRTNLCMRACITCCDRCKCVPPGTYGNREMCGKCYTEMKTHNNKPKCP</sequence>
<evidence type="ECO:0000313" key="6">
    <source>
        <dbReference type="Proteomes" id="UP000436088"/>
    </source>
</evidence>
<evidence type="ECO:0000256" key="2">
    <source>
        <dbReference type="ARBA" id="ARBA00022941"/>
    </source>
</evidence>
<dbReference type="GO" id="GO:0009740">
    <property type="term" value="P:gibberellic acid mediated signaling pathway"/>
    <property type="evidence" value="ECO:0007669"/>
    <property type="project" value="UniProtKB-KW"/>
</dbReference>
<dbReference type="Proteomes" id="UP000436088">
    <property type="component" value="Unassembled WGS sequence"/>
</dbReference>
<keyword evidence="2" id="KW-0939">Gibberellin signaling pathway</keyword>
<evidence type="ECO:0000256" key="4">
    <source>
        <dbReference type="SAM" id="SignalP"/>
    </source>
</evidence>
<protein>
    <submittedName>
        <fullName evidence="5">Gibberellin-regulated protein 9</fullName>
    </submittedName>
</protein>
<reference evidence="5" key="1">
    <citation type="submission" date="2019-09" db="EMBL/GenBank/DDBJ databases">
        <title>Draft genome information of white flower Hibiscus syriacus.</title>
        <authorList>
            <person name="Kim Y.-M."/>
        </authorList>
    </citation>
    <scope>NUCLEOTIDE SEQUENCE [LARGE SCALE GENOMIC DNA]</scope>
    <source>
        <strain evidence="5">YM2019G1</strain>
    </source>
</reference>
<feature type="region of interest" description="Disordered" evidence="3">
    <location>
        <begin position="39"/>
        <end position="91"/>
    </location>
</feature>
<keyword evidence="6" id="KW-1185">Reference proteome</keyword>
<feature type="chain" id="PRO_5025557095" evidence="4">
    <location>
        <begin position="23"/>
        <end position="157"/>
    </location>
</feature>
<evidence type="ECO:0000313" key="5">
    <source>
        <dbReference type="EMBL" id="KAE8672429.1"/>
    </source>
</evidence>
<evidence type="ECO:0000256" key="1">
    <source>
        <dbReference type="ARBA" id="ARBA00010582"/>
    </source>
</evidence>
<proteinExistence type="inferred from homology"/>
<feature type="signal peptide" evidence="4">
    <location>
        <begin position="1"/>
        <end position="22"/>
    </location>
</feature>
<gene>
    <name evidence="5" type="ORF">F3Y22_tig00111841pilonHSYRG00109</name>
</gene>
<dbReference type="Pfam" id="PF02704">
    <property type="entry name" value="GASA"/>
    <property type="match status" value="1"/>
</dbReference>